<dbReference type="InterPro" id="IPR055346">
    <property type="entry name" value="Fe-S_cluster_assembly_SufBD"/>
</dbReference>
<gene>
    <name evidence="4" type="ordered locus">Hhal_0539</name>
</gene>
<name>A1WUG3_HALHL</name>
<accession>A1WUG3</accession>
<reference evidence="4 5" key="2">
    <citation type="journal article" date="2013" name="Stand. Genomic Sci.">
        <title>Complete genome sequence of Halorhodospira halophila SL1.</title>
        <authorList>
            <person name="Challacombe J.F."/>
            <person name="Majid S."/>
            <person name="Deole R."/>
            <person name="Brettin T.S."/>
            <person name="Bruce D."/>
            <person name="Delano S.F."/>
            <person name="Detter J.C."/>
            <person name="Gleasner C.D."/>
            <person name="Han C.S."/>
            <person name="Misra M."/>
            <person name="Reitenga K.G."/>
            <person name="Mikhailova N."/>
            <person name="Woyke T."/>
            <person name="Pitluck S."/>
            <person name="Nolan M."/>
            <person name="Land M.L."/>
            <person name="Saunders E."/>
            <person name="Tapia R."/>
            <person name="Lapidus A."/>
            <person name="Ivanova N."/>
            <person name="Hoff W.D."/>
        </authorList>
    </citation>
    <scope>NUCLEOTIDE SEQUENCE [LARGE SCALE GENOMIC DNA]</scope>
    <source>
        <strain evidence="5">DSM 244 / SL1</strain>
    </source>
</reference>
<keyword evidence="5" id="KW-1185">Reference proteome</keyword>
<dbReference type="NCBIfam" id="TIGR01980">
    <property type="entry name" value="sufB"/>
    <property type="match status" value="1"/>
</dbReference>
<dbReference type="KEGG" id="hha:Hhal_0539"/>
<feature type="domain" description="SUF system FeS cluster assembly SufBD N-terminal" evidence="3">
    <location>
        <begin position="151"/>
        <end position="212"/>
    </location>
</feature>
<dbReference type="SUPFAM" id="SSF101960">
    <property type="entry name" value="Stabilizer of iron transporter SufD"/>
    <property type="match status" value="1"/>
</dbReference>
<dbReference type="InterPro" id="IPR000825">
    <property type="entry name" value="SUF_FeS_clus_asmbl_SufBD_core"/>
</dbReference>
<dbReference type="GO" id="GO:0016226">
    <property type="term" value="P:iron-sulfur cluster assembly"/>
    <property type="evidence" value="ECO:0007669"/>
    <property type="project" value="InterPro"/>
</dbReference>
<dbReference type="eggNOG" id="COG0719">
    <property type="taxonomic scope" value="Bacteria"/>
</dbReference>
<evidence type="ECO:0000259" key="2">
    <source>
        <dbReference type="Pfam" id="PF01458"/>
    </source>
</evidence>
<dbReference type="InterPro" id="IPR010231">
    <property type="entry name" value="SUF_FeS_clus_asmbl_SufB"/>
</dbReference>
<dbReference type="AlphaFoldDB" id="A1WUG3"/>
<dbReference type="HOGENOM" id="CLU_026231_0_0_6"/>
<dbReference type="Pfam" id="PF19295">
    <property type="entry name" value="SufBD_N"/>
    <property type="match status" value="1"/>
</dbReference>
<organism evidence="4 5">
    <name type="scientific">Halorhodospira halophila (strain DSM 244 / SL1)</name>
    <name type="common">Ectothiorhodospira halophila (strain DSM 244 / SL1)</name>
    <dbReference type="NCBI Taxonomy" id="349124"/>
    <lineage>
        <taxon>Bacteria</taxon>
        <taxon>Pseudomonadati</taxon>
        <taxon>Pseudomonadota</taxon>
        <taxon>Gammaproteobacteria</taxon>
        <taxon>Chromatiales</taxon>
        <taxon>Ectothiorhodospiraceae</taxon>
        <taxon>Halorhodospira</taxon>
    </lineage>
</organism>
<dbReference type="PANTHER" id="PTHR30508">
    <property type="entry name" value="FES CLUSTER ASSEMBLY PROTEIN SUF"/>
    <property type="match status" value="1"/>
</dbReference>
<dbReference type="NCBIfam" id="NF008773">
    <property type="entry name" value="PRK11814.1"/>
    <property type="match status" value="1"/>
</dbReference>
<dbReference type="InterPro" id="IPR037284">
    <property type="entry name" value="SUF_FeS_clus_asmbl_SufBD_sf"/>
</dbReference>
<evidence type="ECO:0000259" key="3">
    <source>
        <dbReference type="Pfam" id="PF19295"/>
    </source>
</evidence>
<dbReference type="RefSeq" id="WP_011813348.1">
    <property type="nucleotide sequence ID" value="NC_008789.1"/>
</dbReference>
<reference evidence="5" key="1">
    <citation type="submission" date="2006-12" db="EMBL/GenBank/DDBJ databases">
        <title>Complete sequence of Halorhodospira halophila SL1.</title>
        <authorList>
            <consortium name="US DOE Joint Genome Institute"/>
            <person name="Copeland A."/>
            <person name="Lucas S."/>
            <person name="Lapidus A."/>
            <person name="Barry K."/>
            <person name="Detter J.C."/>
            <person name="Glavina del Rio T."/>
            <person name="Hammon N."/>
            <person name="Israni S."/>
            <person name="Dalin E."/>
            <person name="Tice H."/>
            <person name="Pitluck S."/>
            <person name="Saunders E."/>
            <person name="Brettin T."/>
            <person name="Bruce D."/>
            <person name="Han C."/>
            <person name="Tapia R."/>
            <person name="Schmutz J."/>
            <person name="Larimer F."/>
            <person name="Land M."/>
            <person name="Hauser L."/>
            <person name="Kyrpides N."/>
            <person name="Mikhailova N."/>
            <person name="Hoff W."/>
            <person name="Richardson P."/>
        </authorList>
    </citation>
    <scope>NUCLEOTIDE SEQUENCE [LARGE SCALE GENOMIC DNA]</scope>
    <source>
        <strain evidence="5">DSM 244 / SL1</strain>
    </source>
</reference>
<evidence type="ECO:0000313" key="5">
    <source>
        <dbReference type="Proteomes" id="UP000000647"/>
    </source>
</evidence>
<dbReference type="Proteomes" id="UP000000647">
    <property type="component" value="Chromosome"/>
</dbReference>
<protein>
    <submittedName>
        <fullName evidence="4">Iron-regulated ABC transporter membrane component SufB</fullName>
    </submittedName>
</protein>
<dbReference type="PANTHER" id="PTHR30508:SF1">
    <property type="entry name" value="UPF0051 PROTEIN ABCI8, CHLOROPLASTIC-RELATED"/>
    <property type="match status" value="1"/>
</dbReference>
<dbReference type="OrthoDB" id="9803529at2"/>
<dbReference type="EMBL" id="CP000544">
    <property type="protein sequence ID" value="ABM61325.1"/>
    <property type="molecule type" value="Genomic_DNA"/>
</dbReference>
<dbReference type="STRING" id="349124.Hhal_0539"/>
<dbReference type="Pfam" id="PF01458">
    <property type="entry name" value="SUFBD_core"/>
    <property type="match status" value="1"/>
</dbReference>
<evidence type="ECO:0000256" key="1">
    <source>
        <dbReference type="ARBA" id="ARBA00043967"/>
    </source>
</evidence>
<comment type="similarity">
    <text evidence="1">Belongs to the iron-sulfur cluster assembly SufBD family.</text>
</comment>
<dbReference type="InterPro" id="IPR045595">
    <property type="entry name" value="SufBD_N"/>
</dbReference>
<evidence type="ECO:0000313" key="4">
    <source>
        <dbReference type="EMBL" id="ABM61325.1"/>
    </source>
</evidence>
<proteinExistence type="inferred from homology"/>
<sequence>MASSNETIERFTSRGYEAGFFTDIEQEFAPPGLNEETIRFISEKKGEPEWMLQWRLEAYRGWLEMAVPEWQNVQFPPIDFQAISYYAAPKEGPKSLDEVDPKLLETYEKLGIPLHEQKMLAGVQEAEEGTERPNVAVDAVFDSVSVATTFKEELAKHGVIFCSISEALHEYPELVRQYIGSVVPRKDNFFAALNSAVFSDGSFVYIPEGVECPMELSTYFRINAGHTGQFERTLIIAEKGSSVSYLEGCTAPQRDENQLHAAVVELYAHDDAQIKYSTVQNWYPGDANGVGGVYNFVTKRGLCAGKRSKISWTQVETGSAITWKYPSCVLKGDDSIGEFYSVAVTRGRQQADTGTKMIHIGNNTRSHIISKGISADYGQQSYRGLVKVLPTAGNARNYSQCDSMLMSSHCGAHTFPYIDIQNPTAQLEHEATTSKIGDDQIFYCKQRGISEEDAVSMIVNGFCKEVFQKLPMEFAVEAQKLLEVTLEDSVG</sequence>
<feature type="domain" description="SUF system FeS cluster assembly SufBD core" evidence="2">
    <location>
        <begin position="220"/>
        <end position="462"/>
    </location>
</feature>